<proteinExistence type="predicted"/>
<keyword evidence="2" id="KW-0812">Transmembrane</keyword>
<feature type="compositionally biased region" description="Low complexity" evidence="1">
    <location>
        <begin position="14"/>
        <end position="25"/>
    </location>
</feature>
<keyword evidence="2" id="KW-0472">Membrane</keyword>
<dbReference type="Gramene" id="ABO97700">
    <property type="protein sequence ID" value="ABO97700"/>
    <property type="gene ID" value="OSTLU_93156"/>
</dbReference>
<dbReference type="GeneID" id="5003189"/>
<dbReference type="EMBL" id="CP000588">
    <property type="protein sequence ID" value="ABO97700.1"/>
    <property type="molecule type" value="Genomic_DNA"/>
</dbReference>
<dbReference type="OrthoDB" id="498380at2759"/>
<accession>A4S1Q4</accession>
<organism evidence="3 4">
    <name type="scientific">Ostreococcus lucimarinus (strain CCE9901)</name>
    <dbReference type="NCBI Taxonomy" id="436017"/>
    <lineage>
        <taxon>Eukaryota</taxon>
        <taxon>Viridiplantae</taxon>
        <taxon>Chlorophyta</taxon>
        <taxon>Mamiellophyceae</taxon>
        <taxon>Mamiellales</taxon>
        <taxon>Bathycoccaceae</taxon>
        <taxon>Ostreococcus</taxon>
    </lineage>
</organism>
<feature type="transmembrane region" description="Helical" evidence="2">
    <location>
        <begin position="66"/>
        <end position="86"/>
    </location>
</feature>
<reference evidence="3 4" key="1">
    <citation type="journal article" date="2007" name="Proc. Natl. Acad. Sci. U.S.A.">
        <title>The tiny eukaryote Ostreococcus provides genomic insights into the paradox of plankton speciation.</title>
        <authorList>
            <person name="Palenik B."/>
            <person name="Grimwood J."/>
            <person name="Aerts A."/>
            <person name="Rouze P."/>
            <person name="Salamov A."/>
            <person name="Putnam N."/>
            <person name="Dupont C."/>
            <person name="Jorgensen R."/>
            <person name="Derelle E."/>
            <person name="Rombauts S."/>
            <person name="Zhou K."/>
            <person name="Otillar R."/>
            <person name="Merchant S.S."/>
            <person name="Podell S."/>
            <person name="Gaasterland T."/>
            <person name="Napoli C."/>
            <person name="Gendler K."/>
            <person name="Manuell A."/>
            <person name="Tai V."/>
            <person name="Vallon O."/>
            <person name="Piganeau G."/>
            <person name="Jancek S."/>
            <person name="Heijde M."/>
            <person name="Jabbari K."/>
            <person name="Bowler C."/>
            <person name="Lohr M."/>
            <person name="Robbens S."/>
            <person name="Werner G."/>
            <person name="Dubchak I."/>
            <person name="Pazour G.J."/>
            <person name="Ren Q."/>
            <person name="Paulsen I."/>
            <person name="Delwiche C."/>
            <person name="Schmutz J."/>
            <person name="Rokhsar D."/>
            <person name="Van de Peer Y."/>
            <person name="Moreau H."/>
            <person name="Grigoriev I.V."/>
        </authorList>
    </citation>
    <scope>NUCLEOTIDE SEQUENCE [LARGE SCALE GENOMIC DNA]</scope>
    <source>
        <strain evidence="3 4">CCE9901</strain>
    </source>
</reference>
<dbReference type="KEGG" id="olu:OSTLU_93156"/>
<gene>
    <name evidence="3" type="ORF">OSTLU_93156</name>
</gene>
<evidence type="ECO:0000256" key="1">
    <source>
        <dbReference type="SAM" id="MobiDB-lite"/>
    </source>
</evidence>
<dbReference type="HOGENOM" id="CLU_2324538_0_0_1"/>
<dbReference type="Proteomes" id="UP000001568">
    <property type="component" value="Chromosome 8"/>
</dbReference>
<dbReference type="AlphaFoldDB" id="A4S1Q4"/>
<evidence type="ECO:0000256" key="2">
    <source>
        <dbReference type="SAM" id="Phobius"/>
    </source>
</evidence>
<evidence type="ECO:0000313" key="4">
    <source>
        <dbReference type="Proteomes" id="UP000001568"/>
    </source>
</evidence>
<sequence>MSARLASPSGALAPRLRQSPSRPSPVTHRAPRVARASPWSYPDGSNPLEGFFASSSPIDGLGALTGYWYLDVFAGMNVVLLCALALTMDDETFDRRDGD</sequence>
<protein>
    <submittedName>
        <fullName evidence="3">Uncharacterized protein</fullName>
    </submittedName>
</protein>
<keyword evidence="2" id="KW-1133">Transmembrane helix</keyword>
<name>A4S1Q4_OSTLU</name>
<keyword evidence="4" id="KW-1185">Reference proteome</keyword>
<dbReference type="RefSeq" id="XP_001419407.1">
    <property type="nucleotide sequence ID" value="XM_001419370.1"/>
</dbReference>
<evidence type="ECO:0000313" key="3">
    <source>
        <dbReference type="EMBL" id="ABO97700.1"/>
    </source>
</evidence>
<feature type="region of interest" description="Disordered" evidence="1">
    <location>
        <begin position="1"/>
        <end position="41"/>
    </location>
</feature>